<comment type="caution">
    <text evidence="1">The sequence shown here is derived from an EMBL/GenBank/DDBJ whole genome shotgun (WGS) entry which is preliminary data.</text>
</comment>
<reference evidence="1 2" key="1">
    <citation type="journal article" date="2016" name="Nat. Commun.">
        <title>Thousands of microbial genomes shed light on interconnected biogeochemical processes in an aquifer system.</title>
        <authorList>
            <person name="Anantharaman K."/>
            <person name="Brown C.T."/>
            <person name="Hug L.A."/>
            <person name="Sharon I."/>
            <person name="Castelle C.J."/>
            <person name="Probst A.J."/>
            <person name="Thomas B.C."/>
            <person name="Singh A."/>
            <person name="Wilkins M.J."/>
            <person name="Karaoz U."/>
            <person name="Brodie E.L."/>
            <person name="Williams K.H."/>
            <person name="Hubbard S.S."/>
            <person name="Banfield J.F."/>
        </authorList>
    </citation>
    <scope>NUCLEOTIDE SEQUENCE [LARGE SCALE GENOMIC DNA]</scope>
</reference>
<dbReference type="EMBL" id="MFKT01000013">
    <property type="protein sequence ID" value="OGG53385.1"/>
    <property type="molecule type" value="Genomic_DNA"/>
</dbReference>
<evidence type="ECO:0000313" key="2">
    <source>
        <dbReference type="Proteomes" id="UP000176863"/>
    </source>
</evidence>
<sequence length="88" mass="10073">MTTQIVFNIDPKIKAQAMKRAKREGVPFASVLKMATKAFADGQLSIGLSEQIRPEKTRLWERQSRLLDQGKGTRLSSMKEYREFIDSL</sequence>
<evidence type="ECO:0000313" key="1">
    <source>
        <dbReference type="EMBL" id="OGG53385.1"/>
    </source>
</evidence>
<proteinExistence type="predicted"/>
<dbReference type="STRING" id="1798480.A2851_00195"/>
<dbReference type="Proteomes" id="UP000176863">
    <property type="component" value="Unassembled WGS sequence"/>
</dbReference>
<dbReference type="AlphaFoldDB" id="A0A1F6CW66"/>
<name>A0A1F6CW66_9BACT</name>
<organism evidence="1 2">
    <name type="scientific">Candidatus Kaiserbacteria bacterium RIFCSPHIGHO2_01_FULL_53_29</name>
    <dbReference type="NCBI Taxonomy" id="1798480"/>
    <lineage>
        <taxon>Bacteria</taxon>
        <taxon>Candidatus Kaiseribacteriota</taxon>
    </lineage>
</organism>
<gene>
    <name evidence="1" type="ORF">A2851_00195</name>
</gene>
<protein>
    <submittedName>
        <fullName evidence="1">Uncharacterized protein</fullName>
    </submittedName>
</protein>
<accession>A0A1F6CW66</accession>